<reference evidence="2 3" key="1">
    <citation type="submission" date="2016-10" db="EMBL/GenBank/DDBJ databases">
        <authorList>
            <person name="de Groot N.N."/>
        </authorList>
    </citation>
    <scope>NUCLEOTIDE SEQUENCE [LARGE SCALE GENOMIC DNA]</scope>
    <source>
        <strain evidence="2 3">ATCC 29281</strain>
    </source>
</reference>
<dbReference type="GeneID" id="97764812"/>
<evidence type="ECO:0000256" key="1">
    <source>
        <dbReference type="SAM" id="SignalP"/>
    </source>
</evidence>
<gene>
    <name evidence="2" type="ORF">SAMN02982996_01940</name>
</gene>
<protein>
    <recommendedName>
        <fullName evidence="4">Lipoprotein</fullName>
    </recommendedName>
</protein>
<dbReference type="AlphaFoldDB" id="A0A1H4CD48"/>
<name>A0A1H4CD48_9GAMM</name>
<dbReference type="EMBL" id="FNQS01000006">
    <property type="protein sequence ID" value="SEA58327.1"/>
    <property type="molecule type" value="Genomic_DNA"/>
</dbReference>
<proteinExistence type="predicted"/>
<feature type="chain" id="PRO_5010515562" description="Lipoprotein" evidence="1">
    <location>
        <begin position="26"/>
        <end position="130"/>
    </location>
</feature>
<evidence type="ECO:0000313" key="2">
    <source>
        <dbReference type="EMBL" id="SEA58327.1"/>
    </source>
</evidence>
<accession>A0A1H4CD48</accession>
<dbReference type="STRING" id="71657.SAMN02982996_01940"/>
<dbReference type="PROSITE" id="PS51257">
    <property type="entry name" value="PROKAR_LIPOPROTEIN"/>
    <property type="match status" value="1"/>
</dbReference>
<evidence type="ECO:0008006" key="4">
    <source>
        <dbReference type="Google" id="ProtNLM"/>
    </source>
</evidence>
<dbReference type="Proteomes" id="UP000187280">
    <property type="component" value="Unassembled WGS sequence"/>
</dbReference>
<evidence type="ECO:0000313" key="3">
    <source>
        <dbReference type="Proteomes" id="UP000187280"/>
    </source>
</evidence>
<sequence>MKKFRILAACLVCFFTLVGCSSRSAYIMNVNQPIAAHYSIEQVKTAIIQAGQQREWVMTPVAPGVINGHINQRGHIADIRINYSTSSYSINYVSSQNLRAANGKIHRNYNRWINNLDREIQLRLSAQLIK</sequence>
<dbReference type="RefSeq" id="WP_026743767.1">
    <property type="nucleotide sequence ID" value="NZ_FNQS01000006.1"/>
</dbReference>
<keyword evidence="1" id="KW-0732">Signal</keyword>
<dbReference type="eggNOG" id="ENOG50330UM">
    <property type="taxonomic scope" value="Bacteria"/>
</dbReference>
<keyword evidence="3" id="KW-1185">Reference proteome</keyword>
<organism evidence="2 3">
    <name type="scientific">Lonsdalea quercina</name>
    <dbReference type="NCBI Taxonomy" id="71657"/>
    <lineage>
        <taxon>Bacteria</taxon>
        <taxon>Pseudomonadati</taxon>
        <taxon>Pseudomonadota</taxon>
        <taxon>Gammaproteobacteria</taxon>
        <taxon>Enterobacterales</taxon>
        <taxon>Pectobacteriaceae</taxon>
        <taxon>Lonsdalea</taxon>
    </lineage>
</organism>
<feature type="signal peptide" evidence="1">
    <location>
        <begin position="1"/>
        <end position="25"/>
    </location>
</feature>